<feature type="transmembrane region" description="Helical" evidence="6">
    <location>
        <begin position="100"/>
        <end position="121"/>
    </location>
</feature>
<gene>
    <name evidence="8" type="ORF">DL897_04965</name>
</gene>
<dbReference type="PANTHER" id="PTHR12677">
    <property type="entry name" value="GOLGI APPARATUS MEMBRANE PROTEIN TVP38-RELATED"/>
    <property type="match status" value="1"/>
</dbReference>
<dbReference type="RefSeq" id="WP_113658034.1">
    <property type="nucleotide sequence ID" value="NZ_KZ845664.1"/>
</dbReference>
<evidence type="ECO:0000256" key="3">
    <source>
        <dbReference type="ARBA" id="ARBA00022692"/>
    </source>
</evidence>
<keyword evidence="5 6" id="KW-0472">Membrane</keyword>
<dbReference type="Proteomes" id="UP000251213">
    <property type="component" value="Unassembled WGS sequence"/>
</dbReference>
<keyword evidence="4 6" id="KW-1133">Transmembrane helix</keyword>
<evidence type="ECO:0000259" key="7">
    <source>
        <dbReference type="Pfam" id="PF09335"/>
    </source>
</evidence>
<reference evidence="8 9" key="1">
    <citation type="submission" date="2018-06" db="EMBL/GenBank/DDBJ databases">
        <title>Thermoflavimicrobium daqus sp. nov., a thermophilic microbe isolated from Moutai-flavour Daqu.</title>
        <authorList>
            <person name="Wang X."/>
            <person name="Zhou H."/>
        </authorList>
    </citation>
    <scope>NUCLEOTIDE SEQUENCE [LARGE SCALE GENOMIC DNA]</scope>
    <source>
        <strain evidence="8 9">FBKL4.011</strain>
    </source>
</reference>
<protein>
    <recommendedName>
        <fullName evidence="6">TVP38/TMEM64 family membrane protein</fullName>
    </recommendedName>
</protein>
<name>A0A364K7S4_9BACL</name>
<evidence type="ECO:0000256" key="5">
    <source>
        <dbReference type="ARBA" id="ARBA00023136"/>
    </source>
</evidence>
<feature type="transmembrane region" description="Helical" evidence="6">
    <location>
        <begin position="21"/>
        <end position="43"/>
    </location>
</feature>
<comment type="caution">
    <text evidence="6">Lacks conserved residue(s) required for the propagation of feature annotation.</text>
</comment>
<evidence type="ECO:0000313" key="9">
    <source>
        <dbReference type="Proteomes" id="UP000251213"/>
    </source>
</evidence>
<keyword evidence="9" id="KW-1185">Reference proteome</keyword>
<organism evidence="8 9">
    <name type="scientific">Thermoflavimicrobium daqui</name>
    <dbReference type="NCBI Taxonomy" id="2137476"/>
    <lineage>
        <taxon>Bacteria</taxon>
        <taxon>Bacillati</taxon>
        <taxon>Bacillota</taxon>
        <taxon>Bacilli</taxon>
        <taxon>Bacillales</taxon>
        <taxon>Thermoactinomycetaceae</taxon>
        <taxon>Thermoflavimicrobium</taxon>
    </lineage>
</organism>
<dbReference type="GO" id="GO:0005886">
    <property type="term" value="C:plasma membrane"/>
    <property type="evidence" value="ECO:0007669"/>
    <property type="project" value="UniProtKB-SubCell"/>
</dbReference>
<evidence type="ECO:0000256" key="6">
    <source>
        <dbReference type="RuleBase" id="RU366058"/>
    </source>
</evidence>
<keyword evidence="2 6" id="KW-1003">Cell membrane</keyword>
<keyword evidence="3 6" id="KW-0812">Transmembrane</keyword>
<comment type="caution">
    <text evidence="8">The sequence shown here is derived from an EMBL/GenBank/DDBJ whole genome shotgun (WGS) entry which is preliminary data.</text>
</comment>
<dbReference type="AlphaFoldDB" id="A0A364K7S4"/>
<comment type="subcellular location">
    <subcellularLocation>
        <location evidence="1 6">Cell membrane</location>
        <topology evidence="1 6">Multi-pass membrane protein</topology>
    </subcellularLocation>
</comment>
<proteinExistence type="inferred from homology"/>
<evidence type="ECO:0000256" key="2">
    <source>
        <dbReference type="ARBA" id="ARBA00022475"/>
    </source>
</evidence>
<dbReference type="InterPro" id="IPR032816">
    <property type="entry name" value="VTT_dom"/>
</dbReference>
<dbReference type="InterPro" id="IPR015414">
    <property type="entry name" value="TMEM64"/>
</dbReference>
<sequence length="186" mass="21217">MINQMIQWFDEWGMWAIPGSLLLNIVINVIGVVPSVMVTGINVMMWGPLMGGILSWIGEILGSITALWLYRLGIRSFKKMNSKQWRWIESLNRWPRKKQFLSLLAARITPFIPSMIVNLAGAFTNVRMMDFIITTAIGKIPSISLEVLVSYDFLHISENYIRLILILIGMGLVYFVIKVPSKNKSK</sequence>
<evidence type="ECO:0000313" key="8">
    <source>
        <dbReference type="EMBL" id="RAL26349.1"/>
    </source>
</evidence>
<evidence type="ECO:0000256" key="1">
    <source>
        <dbReference type="ARBA" id="ARBA00004651"/>
    </source>
</evidence>
<dbReference type="PANTHER" id="PTHR12677:SF55">
    <property type="entry name" value="UNDECAPRENYL PHOSPHATE TRANSPORTER SAOUHSC_00901-RELATED"/>
    <property type="match status" value="1"/>
</dbReference>
<feature type="transmembrane region" description="Helical" evidence="6">
    <location>
        <begin position="160"/>
        <end position="177"/>
    </location>
</feature>
<reference evidence="8 9" key="2">
    <citation type="submission" date="2018-06" db="EMBL/GenBank/DDBJ databases">
        <authorList>
            <person name="Zhirakovskaya E."/>
        </authorList>
    </citation>
    <scope>NUCLEOTIDE SEQUENCE [LARGE SCALE GENOMIC DNA]</scope>
    <source>
        <strain evidence="8 9">FBKL4.011</strain>
    </source>
</reference>
<dbReference type="Pfam" id="PF09335">
    <property type="entry name" value="VTT_dom"/>
    <property type="match status" value="1"/>
</dbReference>
<feature type="domain" description="VTT" evidence="7">
    <location>
        <begin position="33"/>
        <end position="150"/>
    </location>
</feature>
<dbReference type="EMBL" id="QJKK01000002">
    <property type="protein sequence ID" value="RAL26349.1"/>
    <property type="molecule type" value="Genomic_DNA"/>
</dbReference>
<comment type="similarity">
    <text evidence="6">Belongs to the TVP38/TMEM64 family.</text>
</comment>
<accession>A0A364K7S4</accession>
<evidence type="ECO:0000256" key="4">
    <source>
        <dbReference type="ARBA" id="ARBA00022989"/>
    </source>
</evidence>
<feature type="transmembrane region" description="Helical" evidence="6">
    <location>
        <begin position="49"/>
        <end position="70"/>
    </location>
</feature>
<dbReference type="OrthoDB" id="5471155at2"/>